<keyword evidence="1" id="KW-1185">Reference proteome</keyword>
<proteinExistence type="predicted"/>
<organism evidence="1 2">
    <name type="scientific">Strongyloides venezuelensis</name>
    <name type="common">Threadworm</name>
    <dbReference type="NCBI Taxonomy" id="75913"/>
    <lineage>
        <taxon>Eukaryota</taxon>
        <taxon>Metazoa</taxon>
        <taxon>Ecdysozoa</taxon>
        <taxon>Nematoda</taxon>
        <taxon>Chromadorea</taxon>
        <taxon>Rhabditida</taxon>
        <taxon>Tylenchina</taxon>
        <taxon>Panagrolaimomorpha</taxon>
        <taxon>Strongyloidoidea</taxon>
        <taxon>Strongyloididae</taxon>
        <taxon>Strongyloides</taxon>
    </lineage>
</organism>
<accession>A0A0K0FFU6</accession>
<dbReference type="AlphaFoldDB" id="A0A0K0FFU6"/>
<name>A0A0K0FFU6_STRVS</name>
<evidence type="ECO:0000313" key="2">
    <source>
        <dbReference type="WBParaSite" id="SVE_0774200.1"/>
    </source>
</evidence>
<protein>
    <submittedName>
        <fullName evidence="2">DUF4325 domain-containing protein</fullName>
    </submittedName>
</protein>
<reference evidence="2" key="2">
    <citation type="submission" date="2015-08" db="UniProtKB">
        <authorList>
            <consortium name="WormBaseParasite"/>
        </authorList>
    </citation>
    <scope>IDENTIFICATION</scope>
</reference>
<sequence length="74" mass="8439">METIMKLGIKTLSIVRLYVIDNIIGKAVRSLLLEKKNDNISEGAIESYSMAKNFATPEKITKAFDKFKKAFTRR</sequence>
<reference evidence="1" key="1">
    <citation type="submission" date="2014-07" db="EMBL/GenBank/DDBJ databases">
        <authorList>
            <person name="Martin A.A"/>
            <person name="De Silva N."/>
        </authorList>
    </citation>
    <scope>NUCLEOTIDE SEQUENCE</scope>
</reference>
<dbReference type="WBParaSite" id="SVE_0774200.1">
    <property type="protein sequence ID" value="SVE_0774200.1"/>
    <property type="gene ID" value="SVE_0774200"/>
</dbReference>
<evidence type="ECO:0000313" key="1">
    <source>
        <dbReference type="Proteomes" id="UP000035680"/>
    </source>
</evidence>
<dbReference type="Proteomes" id="UP000035680">
    <property type="component" value="Unassembled WGS sequence"/>
</dbReference>